<dbReference type="NCBIfam" id="TIGR01484">
    <property type="entry name" value="HAD-SF-IIB"/>
    <property type="match status" value="1"/>
</dbReference>
<dbReference type="RefSeq" id="WP_373315443.1">
    <property type="nucleotide sequence ID" value="NZ_BOON01000005.1"/>
</dbReference>
<dbReference type="GO" id="GO:0005992">
    <property type="term" value="P:trehalose biosynthetic process"/>
    <property type="evidence" value="ECO:0007669"/>
    <property type="project" value="UniProtKB-UniPathway"/>
</dbReference>
<comment type="catalytic activity">
    <reaction evidence="1 6">
        <text>alpha,alpha-trehalose 6-phosphate + H2O = alpha,alpha-trehalose + phosphate</text>
        <dbReference type="Rhea" id="RHEA:23420"/>
        <dbReference type="ChEBI" id="CHEBI:15377"/>
        <dbReference type="ChEBI" id="CHEBI:16551"/>
        <dbReference type="ChEBI" id="CHEBI:43474"/>
        <dbReference type="ChEBI" id="CHEBI:58429"/>
        <dbReference type="EC" id="3.1.3.12"/>
    </reaction>
</comment>
<evidence type="ECO:0000256" key="5">
    <source>
        <dbReference type="ARBA" id="ARBA00024179"/>
    </source>
</evidence>
<dbReference type="Pfam" id="PF02358">
    <property type="entry name" value="Trehalose_PPase"/>
    <property type="match status" value="1"/>
</dbReference>
<comment type="similarity">
    <text evidence="3 6">Belongs to the trehalose phosphatase family.</text>
</comment>
<comment type="cofactor">
    <cofactor evidence="6">
        <name>Mg(2+)</name>
        <dbReference type="ChEBI" id="CHEBI:18420"/>
    </cofactor>
</comment>
<comment type="pathway">
    <text evidence="2 6">Glycan biosynthesis; trehalose biosynthesis.</text>
</comment>
<evidence type="ECO:0000313" key="8">
    <source>
        <dbReference type="Proteomes" id="UP000599074"/>
    </source>
</evidence>
<accession>A0A8J3T792</accession>
<dbReference type="Gene3D" id="3.40.50.1000">
    <property type="entry name" value="HAD superfamily/HAD-like"/>
    <property type="match status" value="1"/>
</dbReference>
<organism evidence="7 8">
    <name type="scientific">Planosporangium mesophilum</name>
    <dbReference type="NCBI Taxonomy" id="689768"/>
    <lineage>
        <taxon>Bacteria</taxon>
        <taxon>Bacillati</taxon>
        <taxon>Actinomycetota</taxon>
        <taxon>Actinomycetes</taxon>
        <taxon>Micromonosporales</taxon>
        <taxon>Micromonosporaceae</taxon>
        <taxon>Planosporangium</taxon>
    </lineage>
</organism>
<dbReference type="InterPro" id="IPR044651">
    <property type="entry name" value="OTSB-like"/>
</dbReference>
<dbReference type="NCBIfam" id="TIGR00685">
    <property type="entry name" value="T6PP"/>
    <property type="match status" value="1"/>
</dbReference>
<keyword evidence="6" id="KW-0479">Metal-binding</keyword>
<dbReference type="InterPro" id="IPR023214">
    <property type="entry name" value="HAD_sf"/>
</dbReference>
<keyword evidence="8" id="KW-1185">Reference proteome</keyword>
<dbReference type="AlphaFoldDB" id="A0A8J3T792"/>
<name>A0A8J3T792_9ACTN</name>
<comment type="function">
    <text evidence="5 6">Removes the phosphate from trehalose 6-phosphate to produce free trehalose.</text>
</comment>
<dbReference type="InterPro" id="IPR006379">
    <property type="entry name" value="HAD-SF_hydro_IIB"/>
</dbReference>
<evidence type="ECO:0000256" key="4">
    <source>
        <dbReference type="ARBA" id="ARBA00022801"/>
    </source>
</evidence>
<keyword evidence="4 6" id="KW-0378">Hydrolase</keyword>
<dbReference type="EMBL" id="BOON01000005">
    <property type="protein sequence ID" value="GII21144.1"/>
    <property type="molecule type" value="Genomic_DNA"/>
</dbReference>
<dbReference type="GO" id="GO:0004805">
    <property type="term" value="F:trehalose-phosphatase activity"/>
    <property type="evidence" value="ECO:0007669"/>
    <property type="project" value="UniProtKB-EC"/>
</dbReference>
<protein>
    <recommendedName>
        <fullName evidence="6">Trehalose 6-phosphate phosphatase</fullName>
        <ecNumber evidence="6">3.1.3.12</ecNumber>
    </recommendedName>
</protein>
<reference evidence="7" key="1">
    <citation type="submission" date="2021-01" db="EMBL/GenBank/DDBJ databases">
        <title>Whole genome shotgun sequence of Planosporangium mesophilum NBRC 109066.</title>
        <authorList>
            <person name="Komaki H."/>
            <person name="Tamura T."/>
        </authorList>
    </citation>
    <scope>NUCLEOTIDE SEQUENCE</scope>
    <source>
        <strain evidence="7">NBRC 109066</strain>
    </source>
</reference>
<evidence type="ECO:0000256" key="2">
    <source>
        <dbReference type="ARBA" id="ARBA00005199"/>
    </source>
</evidence>
<comment type="caution">
    <text evidence="7">The sequence shown here is derived from an EMBL/GenBank/DDBJ whole genome shotgun (WGS) entry which is preliminary data.</text>
</comment>
<dbReference type="Proteomes" id="UP000599074">
    <property type="component" value="Unassembled WGS sequence"/>
</dbReference>
<dbReference type="SUPFAM" id="SSF56784">
    <property type="entry name" value="HAD-like"/>
    <property type="match status" value="1"/>
</dbReference>
<dbReference type="InterPro" id="IPR036412">
    <property type="entry name" value="HAD-like_sf"/>
</dbReference>
<keyword evidence="6" id="KW-0460">Magnesium</keyword>
<evidence type="ECO:0000256" key="6">
    <source>
        <dbReference type="RuleBase" id="RU361117"/>
    </source>
</evidence>
<sequence length="272" mass="29503">MVCPPLETADDPCDLSLAEALSTTAARADRCVFFFDFDGTLAPIQDDPDAVQLAPGVLGAITDLAARVKRVSLVSARPVDFLRSRFPGVPLTLHGLYGLESQYGAGETVTYPPALPYADVIAELARRAERELPDDVLVEYKRLSVALHYRSAPELRDTVHAWAQEQAGRHGLREQEGRMVIELKPSVQRDKGSVVAEEIEGFSCAWYFGDDLGDLAAFRALADRRTTHPDFLGVRVAVRNPETGAEVAAAADLHLEGPSAVPPFLQKAVTAL</sequence>
<gene>
    <name evidence="7" type="ORF">Pme01_07410</name>
</gene>
<dbReference type="UniPathway" id="UPA00299"/>
<dbReference type="InterPro" id="IPR003337">
    <property type="entry name" value="Trehalose_PPase"/>
</dbReference>
<evidence type="ECO:0000313" key="7">
    <source>
        <dbReference type="EMBL" id="GII21144.1"/>
    </source>
</evidence>
<dbReference type="PANTHER" id="PTHR43768">
    <property type="entry name" value="TREHALOSE 6-PHOSPHATE PHOSPHATASE"/>
    <property type="match status" value="1"/>
</dbReference>
<dbReference type="GO" id="GO:0046872">
    <property type="term" value="F:metal ion binding"/>
    <property type="evidence" value="ECO:0007669"/>
    <property type="project" value="UniProtKB-KW"/>
</dbReference>
<dbReference type="EC" id="3.1.3.12" evidence="6"/>
<dbReference type="PANTHER" id="PTHR43768:SF3">
    <property type="entry name" value="TREHALOSE 6-PHOSPHATE PHOSPHATASE"/>
    <property type="match status" value="1"/>
</dbReference>
<dbReference type="Gene3D" id="3.30.70.1020">
    <property type="entry name" value="Trehalose-6-phosphate phosphatase related protein, domain 2"/>
    <property type="match status" value="1"/>
</dbReference>
<proteinExistence type="inferred from homology"/>
<evidence type="ECO:0000256" key="3">
    <source>
        <dbReference type="ARBA" id="ARBA00008770"/>
    </source>
</evidence>
<evidence type="ECO:0000256" key="1">
    <source>
        <dbReference type="ARBA" id="ARBA00000500"/>
    </source>
</evidence>